<accession>A0A8D8PWI9</accession>
<reference evidence="1" key="1">
    <citation type="submission" date="2021-05" db="EMBL/GenBank/DDBJ databases">
        <authorList>
            <person name="Alioto T."/>
            <person name="Alioto T."/>
            <person name="Gomez Garrido J."/>
        </authorList>
    </citation>
    <scope>NUCLEOTIDE SEQUENCE</scope>
</reference>
<dbReference type="EMBL" id="HBUF01036491">
    <property type="protein sequence ID" value="CAG6616659.1"/>
    <property type="molecule type" value="Transcribed_RNA"/>
</dbReference>
<name>A0A8D8PWI9_9HEMI</name>
<sequence length="182" mass="19700">MDEVKKYAEDNNCAEVDCEDVYVKDENDPDDPKKYQLVQISAADEEPAPPAPPAPTGWLAWFSGSASSVPNSIRKGAKRVNNYASDRNNKNIKDFHSLSNRYKSFQKDIQATADQSAASVVLSPVIGGLNRIGSAIDTSNHLILGSAHSGIALLSGLTRTGLDFIKPVLKPTKPTKHQPTPQ</sequence>
<evidence type="ECO:0000313" key="1">
    <source>
        <dbReference type="EMBL" id="CAG6616659.1"/>
    </source>
</evidence>
<protein>
    <submittedName>
        <fullName evidence="1">Uncharacterized protein</fullName>
    </submittedName>
</protein>
<organism evidence="1">
    <name type="scientific">Cacopsylla melanoneura</name>
    <dbReference type="NCBI Taxonomy" id="428564"/>
    <lineage>
        <taxon>Eukaryota</taxon>
        <taxon>Metazoa</taxon>
        <taxon>Ecdysozoa</taxon>
        <taxon>Arthropoda</taxon>
        <taxon>Hexapoda</taxon>
        <taxon>Insecta</taxon>
        <taxon>Pterygota</taxon>
        <taxon>Neoptera</taxon>
        <taxon>Paraneoptera</taxon>
        <taxon>Hemiptera</taxon>
        <taxon>Sternorrhyncha</taxon>
        <taxon>Psylloidea</taxon>
        <taxon>Psyllidae</taxon>
        <taxon>Psyllinae</taxon>
        <taxon>Cacopsylla</taxon>
    </lineage>
</organism>
<proteinExistence type="predicted"/>
<dbReference type="AlphaFoldDB" id="A0A8D8PWI9"/>